<protein>
    <submittedName>
        <fullName evidence="1">Uncharacterized protein</fullName>
    </submittedName>
</protein>
<name>H1PVP1_9FUSO</name>
<keyword evidence="2" id="KW-1185">Reference proteome</keyword>
<sequence>MKYNDIALPAHIDSILNSLAVVYGQSKEEIIKTGLITNITLDSFPNYKNYTHIISGITQARMMKGIRINNKIESQVKEIFNTYGLEEINNDIIEKSAELMIATFDLIFAKSGKNLKQLYREALEDIEFLYINLKLAVKIIAEALKTNGIVVSNLTLNYMTEGIKKEKKDIAKQYIEAYASGNNFQLQKARDNYRQKMEEMLNDYIGKLSVPVKDSLVLGKEQQIVASLGKENLDYITSFLLLEIREKVYLDNRIQRVLNFS</sequence>
<dbReference type="Proteomes" id="UP000003233">
    <property type="component" value="Unassembled WGS sequence"/>
</dbReference>
<evidence type="ECO:0000313" key="2">
    <source>
        <dbReference type="Proteomes" id="UP000003233"/>
    </source>
</evidence>
<dbReference type="BioCyc" id="FSP457404-HMP:GTSQ-2509-MONOMER"/>
<organism evidence="1 2">
    <name type="scientific">Fusobacterium ulcerans 12-1B</name>
    <dbReference type="NCBI Taxonomy" id="457404"/>
    <lineage>
        <taxon>Bacteria</taxon>
        <taxon>Fusobacteriati</taxon>
        <taxon>Fusobacteriota</taxon>
        <taxon>Fusobacteriia</taxon>
        <taxon>Fusobacteriales</taxon>
        <taxon>Fusobacteriaceae</taxon>
        <taxon>Fusobacterium</taxon>
    </lineage>
</organism>
<dbReference type="AlphaFoldDB" id="H1PVP1"/>
<dbReference type="PATRIC" id="fig|457404.5.peg.2663"/>
<evidence type="ECO:0000313" key="1">
    <source>
        <dbReference type="EMBL" id="EHO79745.1"/>
    </source>
</evidence>
<gene>
    <name evidence="1" type="ORF">HMPREF0402_02484</name>
</gene>
<dbReference type="EMBL" id="AGWJ02000023">
    <property type="protein sequence ID" value="EHO79745.1"/>
    <property type="molecule type" value="Genomic_DNA"/>
</dbReference>
<accession>H1PVP1</accession>
<reference evidence="1 2" key="1">
    <citation type="submission" date="2012-07" db="EMBL/GenBank/DDBJ databases">
        <title>The Genome Sequence of Fusobacterium ulcerans 12_1B.</title>
        <authorList>
            <consortium name="The Broad Institute Genome Sequencing Platform"/>
            <person name="Earl A."/>
            <person name="Ward D."/>
            <person name="Feldgarden M."/>
            <person name="Gevers D."/>
            <person name="Strauss J."/>
            <person name="Ambrose C.E."/>
            <person name="Allen-Vercoe E."/>
            <person name="Walker B."/>
            <person name="Young S.K."/>
            <person name="Zeng Q."/>
            <person name="Gargeya S."/>
            <person name="Fitzgerald M."/>
            <person name="Haas B."/>
            <person name="Abouelleil A."/>
            <person name="Alvarado L."/>
            <person name="Arachchi H.M."/>
            <person name="Berlin A.M."/>
            <person name="Chapman S.B."/>
            <person name="Goldberg J."/>
            <person name="Griggs A."/>
            <person name="Gujja S."/>
            <person name="Hansen M."/>
            <person name="Howarth C."/>
            <person name="Imamovic A."/>
            <person name="Larimer J."/>
            <person name="McCowen C."/>
            <person name="Montmayeur A."/>
            <person name="Murphy C."/>
            <person name="Neiman D."/>
            <person name="Pearson M."/>
            <person name="Priest M."/>
            <person name="Roberts A."/>
            <person name="Saif S."/>
            <person name="Shea T."/>
            <person name="Sisk P."/>
            <person name="Sykes S."/>
            <person name="Wortman J."/>
            <person name="Nusbaum C."/>
            <person name="Birren B."/>
        </authorList>
    </citation>
    <scope>NUCLEOTIDE SEQUENCE [LARGE SCALE GENOMIC DNA]</scope>
    <source>
        <strain evidence="1 2">12_1B</strain>
    </source>
</reference>
<comment type="caution">
    <text evidence="1">The sequence shown here is derived from an EMBL/GenBank/DDBJ whole genome shotgun (WGS) entry which is preliminary data.</text>
</comment>
<dbReference type="RefSeq" id="WP_008698195.1">
    <property type="nucleotide sequence ID" value="NZ_KE161009.1"/>
</dbReference>
<proteinExistence type="predicted"/>
<dbReference type="HOGENOM" id="CLU_1052739_0_0_0"/>